<evidence type="ECO:0000313" key="3">
    <source>
        <dbReference type="Proteomes" id="UP000825729"/>
    </source>
</evidence>
<evidence type="ECO:0000313" key="2">
    <source>
        <dbReference type="EMBL" id="KAG9452461.1"/>
    </source>
</evidence>
<sequence length="138" mass="16441">MMTRKRKCYHLCSFRRRFRKSCIGCRRGEGTAMINKTHLQGNYRRRRFLLALRLKHMADTVERVRRELQPLKEETKWALGQLLSIQHEDEDGNSTCRININGSLEEKFRSLLEKCARKEEEISNTTKAIQEKMQEIMP</sequence>
<feature type="coiled-coil region" evidence="1">
    <location>
        <begin position="101"/>
        <end position="135"/>
    </location>
</feature>
<evidence type="ECO:0000256" key="1">
    <source>
        <dbReference type="SAM" id="Coils"/>
    </source>
</evidence>
<organism evidence="2 3">
    <name type="scientific">Aristolochia fimbriata</name>
    <name type="common">White veined hardy Dutchman's pipe vine</name>
    <dbReference type="NCBI Taxonomy" id="158543"/>
    <lineage>
        <taxon>Eukaryota</taxon>
        <taxon>Viridiplantae</taxon>
        <taxon>Streptophyta</taxon>
        <taxon>Embryophyta</taxon>
        <taxon>Tracheophyta</taxon>
        <taxon>Spermatophyta</taxon>
        <taxon>Magnoliopsida</taxon>
        <taxon>Magnoliidae</taxon>
        <taxon>Piperales</taxon>
        <taxon>Aristolochiaceae</taxon>
        <taxon>Aristolochia</taxon>
    </lineage>
</organism>
<name>A0AAV7EXY8_ARIFI</name>
<comment type="caution">
    <text evidence="2">The sequence shown here is derived from an EMBL/GenBank/DDBJ whole genome shotgun (WGS) entry which is preliminary data.</text>
</comment>
<reference evidence="2 3" key="1">
    <citation type="submission" date="2021-07" db="EMBL/GenBank/DDBJ databases">
        <title>The Aristolochia fimbriata genome: insights into angiosperm evolution, floral development and chemical biosynthesis.</title>
        <authorList>
            <person name="Jiao Y."/>
        </authorList>
    </citation>
    <scope>NUCLEOTIDE SEQUENCE [LARGE SCALE GENOMIC DNA]</scope>
    <source>
        <strain evidence="2">IBCAS-2021</strain>
        <tissue evidence="2">Leaf</tissue>
    </source>
</reference>
<dbReference type="AlphaFoldDB" id="A0AAV7EXY8"/>
<proteinExistence type="predicted"/>
<dbReference type="EMBL" id="JAINDJ010000003">
    <property type="protein sequence ID" value="KAG9452461.1"/>
    <property type="molecule type" value="Genomic_DNA"/>
</dbReference>
<keyword evidence="3" id="KW-1185">Reference proteome</keyword>
<keyword evidence="1" id="KW-0175">Coiled coil</keyword>
<protein>
    <submittedName>
        <fullName evidence="2">Uncharacterized protein</fullName>
    </submittedName>
</protein>
<dbReference type="Proteomes" id="UP000825729">
    <property type="component" value="Unassembled WGS sequence"/>
</dbReference>
<gene>
    <name evidence="2" type="ORF">H6P81_005365</name>
</gene>
<accession>A0AAV7EXY8</accession>